<reference evidence="2 3" key="1">
    <citation type="submission" date="2024-02" db="EMBL/GenBank/DDBJ databases">
        <title>A novel Wenzhouxiangellaceae bacterium, isolated from coastal sediments.</title>
        <authorList>
            <person name="Du Z.-J."/>
            <person name="Ye Y.-Q."/>
            <person name="Zhang X.-Y."/>
        </authorList>
    </citation>
    <scope>NUCLEOTIDE SEQUENCE [LARGE SCALE GENOMIC DNA]</scope>
    <source>
        <strain evidence="2 3">CH-27</strain>
    </source>
</reference>
<dbReference type="RefSeq" id="WP_354694439.1">
    <property type="nucleotide sequence ID" value="NZ_JAZHOG010000003.1"/>
</dbReference>
<dbReference type="Proteomes" id="UP001359886">
    <property type="component" value="Unassembled WGS sequence"/>
</dbReference>
<evidence type="ECO:0000313" key="3">
    <source>
        <dbReference type="Proteomes" id="UP001359886"/>
    </source>
</evidence>
<dbReference type="PANTHER" id="PTHR36573">
    <property type="entry name" value="INTERMEMBRANE PHOSPHOLIPID TRANSPORT SYSTEM BINDING PROTEIN MLAC"/>
    <property type="match status" value="1"/>
</dbReference>
<gene>
    <name evidence="2" type="ORF">V3330_05745</name>
</gene>
<dbReference type="Gene3D" id="3.10.450.710">
    <property type="entry name" value="Tgt2/MlaC"/>
    <property type="match status" value="1"/>
</dbReference>
<evidence type="ECO:0000313" key="2">
    <source>
        <dbReference type="EMBL" id="MEJ8567122.1"/>
    </source>
</evidence>
<dbReference type="Pfam" id="PF05494">
    <property type="entry name" value="MlaC"/>
    <property type="match status" value="1"/>
</dbReference>
<dbReference type="PIRSF" id="PIRSF004649">
    <property type="entry name" value="MlaC"/>
    <property type="match status" value="1"/>
</dbReference>
<name>A0AAW9R7J7_9GAMM</name>
<comment type="caution">
    <text evidence="2">The sequence shown here is derived from an EMBL/GenBank/DDBJ whole genome shotgun (WGS) entry which is preliminary data.</text>
</comment>
<dbReference type="InterPro" id="IPR042245">
    <property type="entry name" value="Tgt2/MlaC_sf"/>
</dbReference>
<dbReference type="PANTHER" id="PTHR36573:SF1">
    <property type="entry name" value="INTERMEMBRANE PHOSPHOLIPID TRANSPORT SYSTEM BINDING PROTEIN MLAC"/>
    <property type="match status" value="1"/>
</dbReference>
<feature type="signal peptide" evidence="1">
    <location>
        <begin position="1"/>
        <end position="28"/>
    </location>
</feature>
<dbReference type="AlphaFoldDB" id="A0AAW9R7J7"/>
<keyword evidence="3" id="KW-1185">Reference proteome</keyword>
<feature type="chain" id="PRO_5043779535" evidence="1">
    <location>
        <begin position="29"/>
        <end position="214"/>
    </location>
</feature>
<accession>A0AAW9R7J7</accession>
<sequence length="214" mass="23693">MKRLNRALTLTLSSVLLVAATLAGTTQAATDGPAEIVRDTAGRILEKLDTNRQAYENDTSLLRTMVREDLLPLIDLHYSARLILGRAGRGIEDEQLDAFSDAMSSVLINRYADGLLAFRSDEQLEVLPLKGKHSEKLTRVRTRVKLENGGYAPVDYAFRKTDSGWKAFDVTVEGISYVITFRNQIVPRVQAEGIDKVTADIRAGNLDLNEKDDG</sequence>
<dbReference type="EMBL" id="JAZHOG010000003">
    <property type="protein sequence ID" value="MEJ8567122.1"/>
    <property type="molecule type" value="Genomic_DNA"/>
</dbReference>
<evidence type="ECO:0000256" key="1">
    <source>
        <dbReference type="SAM" id="SignalP"/>
    </source>
</evidence>
<proteinExistence type="predicted"/>
<keyword evidence="1" id="KW-0732">Signal</keyword>
<dbReference type="InterPro" id="IPR008869">
    <property type="entry name" value="MlaC/ttg2D"/>
</dbReference>
<protein>
    <submittedName>
        <fullName evidence="2">ABC transporter substrate-binding protein</fullName>
    </submittedName>
</protein>
<organism evidence="2 3">
    <name type="scientific">Elongatibacter sediminis</name>
    <dbReference type="NCBI Taxonomy" id="3119006"/>
    <lineage>
        <taxon>Bacteria</taxon>
        <taxon>Pseudomonadati</taxon>
        <taxon>Pseudomonadota</taxon>
        <taxon>Gammaproteobacteria</taxon>
        <taxon>Chromatiales</taxon>
        <taxon>Wenzhouxiangellaceae</taxon>
        <taxon>Elongatibacter</taxon>
    </lineage>
</organism>